<name>A0A1I5S4N5_9BACT</name>
<dbReference type="EMBL" id="FOXQ01000001">
    <property type="protein sequence ID" value="SFP65680.1"/>
    <property type="molecule type" value="Genomic_DNA"/>
</dbReference>
<evidence type="ECO:0000313" key="2">
    <source>
        <dbReference type="EMBL" id="SFP65680.1"/>
    </source>
</evidence>
<proteinExistence type="predicted"/>
<dbReference type="SUPFAM" id="SSF51197">
    <property type="entry name" value="Clavaminate synthase-like"/>
    <property type="match status" value="1"/>
</dbReference>
<evidence type="ECO:0000256" key="1">
    <source>
        <dbReference type="SAM" id="SignalP"/>
    </source>
</evidence>
<dbReference type="Proteomes" id="UP000199031">
    <property type="component" value="Unassembled WGS sequence"/>
</dbReference>
<dbReference type="RefSeq" id="WP_090654288.1">
    <property type="nucleotide sequence ID" value="NZ_FOXQ01000001.1"/>
</dbReference>
<dbReference type="AlphaFoldDB" id="A0A1I5S4N5"/>
<dbReference type="NCBIfam" id="TIGR00022">
    <property type="entry name" value="YhcH/YjgK/YiaL family protein"/>
    <property type="match status" value="1"/>
</dbReference>
<dbReference type="PANTHER" id="PTHR34986:SF1">
    <property type="entry name" value="PROTEIN YIAL"/>
    <property type="match status" value="1"/>
</dbReference>
<accession>A0A1I5S4N5</accession>
<reference evidence="2 3" key="1">
    <citation type="submission" date="2016-10" db="EMBL/GenBank/DDBJ databases">
        <authorList>
            <person name="de Groot N.N."/>
        </authorList>
    </citation>
    <scope>NUCLEOTIDE SEQUENCE [LARGE SCALE GENOMIC DNA]</scope>
    <source>
        <strain evidence="2 3">DSM 28286</strain>
    </source>
</reference>
<dbReference type="InterPro" id="IPR037012">
    <property type="entry name" value="NanQ/TabA/YiaL_sf"/>
</dbReference>
<dbReference type="OrthoDB" id="9792756at2"/>
<dbReference type="GO" id="GO:0005829">
    <property type="term" value="C:cytosol"/>
    <property type="evidence" value="ECO:0007669"/>
    <property type="project" value="TreeGrafter"/>
</dbReference>
<keyword evidence="3" id="KW-1185">Reference proteome</keyword>
<dbReference type="Pfam" id="PF04074">
    <property type="entry name" value="DUF386"/>
    <property type="match status" value="1"/>
</dbReference>
<feature type="signal peptide" evidence="1">
    <location>
        <begin position="1"/>
        <end position="22"/>
    </location>
</feature>
<protein>
    <submittedName>
        <fullName evidence="2">YhcH/YjgK/YiaL family protein</fullName>
    </submittedName>
</protein>
<dbReference type="Gene3D" id="2.60.120.370">
    <property type="entry name" value="YhcH/YjgK/YiaL"/>
    <property type="match status" value="1"/>
</dbReference>
<sequence>MKKAFLVIITTALMFTSSHINAQQTALTDKQINAWFAKKDWLGGAPLQPHKTINKAELARQYQLNQSYWDKAFAFLKNNDLEKLGAGRYAIDGDNVYAMITEAPTKNLDDAKWESHHDYIDLQAVISGEEKIGMTPVSKLTVTMPYDASKDLANYSGDGKLYDAFPGTFFLFFPGEAHRPGITTNGNKPDKKLVIKIRYTE</sequence>
<feature type="chain" id="PRO_5011665077" evidence="1">
    <location>
        <begin position="23"/>
        <end position="201"/>
    </location>
</feature>
<dbReference type="InterPro" id="IPR004375">
    <property type="entry name" value="NanQ/TabA/YiaL"/>
</dbReference>
<evidence type="ECO:0000313" key="3">
    <source>
        <dbReference type="Proteomes" id="UP000199031"/>
    </source>
</evidence>
<dbReference type="STRING" id="1465490.SAMN05444277_101581"/>
<gene>
    <name evidence="2" type="ORF">SAMN05444277_101581</name>
</gene>
<dbReference type="PANTHER" id="PTHR34986">
    <property type="entry name" value="EVOLVED BETA-GALACTOSIDASE SUBUNIT BETA"/>
    <property type="match status" value="1"/>
</dbReference>
<keyword evidence="1" id="KW-0732">Signal</keyword>
<organism evidence="2 3">
    <name type="scientific">Parafilimonas terrae</name>
    <dbReference type="NCBI Taxonomy" id="1465490"/>
    <lineage>
        <taxon>Bacteria</taxon>
        <taxon>Pseudomonadati</taxon>
        <taxon>Bacteroidota</taxon>
        <taxon>Chitinophagia</taxon>
        <taxon>Chitinophagales</taxon>
        <taxon>Chitinophagaceae</taxon>
        <taxon>Parafilimonas</taxon>
    </lineage>
</organism>